<dbReference type="GO" id="GO:0016747">
    <property type="term" value="F:acyltransferase activity, transferring groups other than amino-acyl groups"/>
    <property type="evidence" value="ECO:0007669"/>
    <property type="project" value="InterPro"/>
</dbReference>
<dbReference type="Pfam" id="PF00583">
    <property type="entry name" value="Acetyltransf_1"/>
    <property type="match status" value="1"/>
</dbReference>
<proteinExistence type="predicted"/>
<reference evidence="2 3" key="1">
    <citation type="submission" date="2018-03" db="EMBL/GenBank/DDBJ databases">
        <title>Genomic Encyclopedia of Archaeal and Bacterial Type Strains, Phase II (KMG-II): from individual species to whole genera.</title>
        <authorList>
            <person name="Goeker M."/>
        </authorList>
    </citation>
    <scope>NUCLEOTIDE SEQUENCE [LARGE SCALE GENOMIC DNA]</scope>
    <source>
        <strain evidence="2 3">DSM 25328</strain>
    </source>
</reference>
<dbReference type="SUPFAM" id="SSF55729">
    <property type="entry name" value="Acyl-CoA N-acyltransferases (Nat)"/>
    <property type="match status" value="1"/>
</dbReference>
<feature type="domain" description="N-acetyltransferase" evidence="1">
    <location>
        <begin position="3"/>
        <end position="157"/>
    </location>
</feature>
<dbReference type="RefSeq" id="WP_106163053.1">
    <property type="nucleotide sequence ID" value="NZ_PVUF01000003.1"/>
</dbReference>
<dbReference type="InterPro" id="IPR016181">
    <property type="entry name" value="Acyl_CoA_acyltransferase"/>
</dbReference>
<dbReference type="OrthoDB" id="5997585at2"/>
<dbReference type="Gene3D" id="3.40.630.30">
    <property type="match status" value="1"/>
</dbReference>
<protein>
    <submittedName>
        <fullName evidence="2">Acetyltransferase (GNAT) family protein</fullName>
    </submittedName>
</protein>
<comment type="caution">
    <text evidence="2">The sequence shown here is derived from an EMBL/GenBank/DDBJ whole genome shotgun (WGS) entry which is preliminary data.</text>
</comment>
<dbReference type="PROSITE" id="PS51186">
    <property type="entry name" value="GNAT"/>
    <property type="match status" value="1"/>
</dbReference>
<name>A0A2T1AKB2_TRISK</name>
<evidence type="ECO:0000313" key="3">
    <source>
        <dbReference type="Proteomes" id="UP000237718"/>
    </source>
</evidence>
<sequence length="157" mass="16335">MQINYHPAELSDAAGISAVLEALRRAGKRHKAGDAAFVRTHYIRHPDQLACTVATDETGVVLGFQSLKRAVPGNPYGAPVGWGVIGTHIHPSSARCGIGRGLFAVTTAAARRAGLPAIDALIGADNAEGLGYYAAMGFVDHRSEPGGVGKAFHLPRG</sequence>
<dbReference type="InterPro" id="IPR000182">
    <property type="entry name" value="GNAT_dom"/>
</dbReference>
<evidence type="ECO:0000313" key="2">
    <source>
        <dbReference type="EMBL" id="PRZ49049.1"/>
    </source>
</evidence>
<dbReference type="Proteomes" id="UP000237718">
    <property type="component" value="Unassembled WGS sequence"/>
</dbReference>
<keyword evidence="2" id="KW-0808">Transferase</keyword>
<evidence type="ECO:0000259" key="1">
    <source>
        <dbReference type="PROSITE" id="PS51186"/>
    </source>
</evidence>
<gene>
    <name evidence="2" type="ORF">CLV89_103364</name>
</gene>
<dbReference type="AlphaFoldDB" id="A0A2T1AKB2"/>
<accession>A0A2T1AKB2</accession>
<organism evidence="2 3">
    <name type="scientific">Tritonibacter scottomollicae</name>
    <name type="common">Epibacterium scottomollicae</name>
    <dbReference type="NCBI Taxonomy" id="483013"/>
    <lineage>
        <taxon>Bacteria</taxon>
        <taxon>Pseudomonadati</taxon>
        <taxon>Pseudomonadota</taxon>
        <taxon>Alphaproteobacteria</taxon>
        <taxon>Rhodobacterales</taxon>
        <taxon>Paracoccaceae</taxon>
        <taxon>Tritonibacter</taxon>
    </lineage>
</organism>
<dbReference type="EMBL" id="PVUF01000003">
    <property type="protein sequence ID" value="PRZ49049.1"/>
    <property type="molecule type" value="Genomic_DNA"/>
</dbReference>